<dbReference type="PROSITE" id="PS50262">
    <property type="entry name" value="G_PROTEIN_RECEP_F1_2"/>
    <property type="match status" value="1"/>
</dbReference>
<keyword evidence="9" id="KW-1185">Reference proteome</keyword>
<dbReference type="CDD" id="cd00637">
    <property type="entry name" value="7tm_classA_rhodopsin-like"/>
    <property type="match status" value="1"/>
</dbReference>
<feature type="transmembrane region" description="Helical" evidence="6">
    <location>
        <begin position="20"/>
        <end position="46"/>
    </location>
</feature>
<protein>
    <recommendedName>
        <fullName evidence="7">G-protein coupled receptors family 1 profile domain-containing protein</fullName>
    </recommendedName>
</protein>
<comment type="caution">
    <text evidence="8">The sequence shown here is derived from an EMBL/GenBank/DDBJ whole genome shotgun (WGS) entry which is preliminary data.</text>
</comment>
<evidence type="ECO:0000313" key="9">
    <source>
        <dbReference type="Proteomes" id="UP000245119"/>
    </source>
</evidence>
<feature type="transmembrane region" description="Helical" evidence="6">
    <location>
        <begin position="58"/>
        <end position="79"/>
    </location>
</feature>
<keyword evidence="5 6" id="KW-0472">Membrane</keyword>
<gene>
    <name evidence="8" type="ORF">C0Q70_18900</name>
</gene>
<name>A0A2T7NHT4_POMCA</name>
<dbReference type="InterPro" id="IPR017452">
    <property type="entry name" value="GPCR_Rhodpsn_7TM"/>
</dbReference>
<dbReference type="PANTHER" id="PTHR22750">
    <property type="entry name" value="G-PROTEIN COUPLED RECEPTOR"/>
    <property type="match status" value="1"/>
</dbReference>
<dbReference type="Gene3D" id="1.20.1070.10">
    <property type="entry name" value="Rhodopsin 7-helix transmembrane proteins"/>
    <property type="match status" value="1"/>
</dbReference>
<accession>A0A2T7NHT4</accession>
<comment type="subcellular location">
    <subcellularLocation>
        <location evidence="1">Cell membrane</location>
        <topology evidence="1">Multi-pass membrane protein</topology>
    </subcellularLocation>
</comment>
<evidence type="ECO:0000256" key="3">
    <source>
        <dbReference type="ARBA" id="ARBA00022692"/>
    </source>
</evidence>
<dbReference type="PRINTS" id="PR00237">
    <property type="entry name" value="GPCRRHODOPSN"/>
</dbReference>
<keyword evidence="4 6" id="KW-1133">Transmembrane helix</keyword>
<evidence type="ECO:0000256" key="2">
    <source>
        <dbReference type="ARBA" id="ARBA00022475"/>
    </source>
</evidence>
<feature type="transmembrane region" description="Helical" evidence="6">
    <location>
        <begin position="99"/>
        <end position="123"/>
    </location>
</feature>
<dbReference type="AlphaFoldDB" id="A0A2T7NHT4"/>
<proteinExistence type="predicted"/>
<evidence type="ECO:0000256" key="1">
    <source>
        <dbReference type="ARBA" id="ARBA00004651"/>
    </source>
</evidence>
<feature type="transmembrane region" description="Helical" evidence="6">
    <location>
        <begin position="135"/>
        <end position="158"/>
    </location>
</feature>
<feature type="domain" description="G-protein coupled receptors family 1 profile" evidence="7">
    <location>
        <begin position="37"/>
        <end position="280"/>
    </location>
</feature>
<organism evidence="8 9">
    <name type="scientific">Pomacea canaliculata</name>
    <name type="common">Golden apple snail</name>
    <dbReference type="NCBI Taxonomy" id="400727"/>
    <lineage>
        <taxon>Eukaryota</taxon>
        <taxon>Metazoa</taxon>
        <taxon>Spiralia</taxon>
        <taxon>Lophotrochozoa</taxon>
        <taxon>Mollusca</taxon>
        <taxon>Gastropoda</taxon>
        <taxon>Caenogastropoda</taxon>
        <taxon>Architaenioglossa</taxon>
        <taxon>Ampullarioidea</taxon>
        <taxon>Ampullariidae</taxon>
        <taxon>Pomacea</taxon>
    </lineage>
</organism>
<evidence type="ECO:0000256" key="4">
    <source>
        <dbReference type="ARBA" id="ARBA00022989"/>
    </source>
</evidence>
<dbReference type="Proteomes" id="UP000245119">
    <property type="component" value="Linkage Group LG12"/>
</dbReference>
<sequence>MQNSTEPSNPVVSTDTFLYYFQVIFNVGFLFPVLTFSNGLIVLAVITTPHFRSLTYLHICNVAVADFGVGLGALLSGAWPMCSMDGAASAYYIANTTCSYSAAMASLLCLLLLAIDRLVYIVYPFVYIKPRTAKLLKFAMAAAWGLSIFSGTMPLLLWGSSTGKCIIGSVDLDYYHSAFPGIFLPVSVISTACYLKIIAVSRDQQRRVAQSWTVAGHKVILPSKAKSITVFFLINTVFVLCWIPFTLDTIISTCEYRSLQRRELLFCIGNFSSVLNVLLYSWKSKEMRKIYRRLLCCGQKQETNCPGNFS</sequence>
<dbReference type="STRING" id="400727.A0A2T7NHT4"/>
<dbReference type="EMBL" id="PZQS01000012">
    <property type="protein sequence ID" value="PVD20739.1"/>
    <property type="molecule type" value="Genomic_DNA"/>
</dbReference>
<keyword evidence="2" id="KW-1003">Cell membrane</keyword>
<evidence type="ECO:0000313" key="8">
    <source>
        <dbReference type="EMBL" id="PVD20739.1"/>
    </source>
</evidence>
<reference evidence="8 9" key="1">
    <citation type="submission" date="2018-04" db="EMBL/GenBank/DDBJ databases">
        <title>The genome of golden apple snail Pomacea canaliculata provides insight into stress tolerance and invasive adaptation.</title>
        <authorList>
            <person name="Liu C."/>
            <person name="Liu B."/>
            <person name="Ren Y."/>
            <person name="Zhang Y."/>
            <person name="Wang H."/>
            <person name="Li S."/>
            <person name="Jiang F."/>
            <person name="Yin L."/>
            <person name="Zhang G."/>
            <person name="Qian W."/>
            <person name="Fan W."/>
        </authorList>
    </citation>
    <scope>NUCLEOTIDE SEQUENCE [LARGE SCALE GENOMIC DNA]</scope>
    <source>
        <strain evidence="8">SZHN2017</strain>
        <tissue evidence="8">Muscle</tissue>
    </source>
</reference>
<dbReference type="GO" id="GO:0005886">
    <property type="term" value="C:plasma membrane"/>
    <property type="evidence" value="ECO:0007669"/>
    <property type="project" value="UniProtKB-SubCell"/>
</dbReference>
<dbReference type="Pfam" id="PF00001">
    <property type="entry name" value="7tm_1"/>
    <property type="match status" value="1"/>
</dbReference>
<evidence type="ECO:0000256" key="6">
    <source>
        <dbReference type="SAM" id="Phobius"/>
    </source>
</evidence>
<dbReference type="OrthoDB" id="6287421at2759"/>
<evidence type="ECO:0000259" key="7">
    <source>
        <dbReference type="PROSITE" id="PS50262"/>
    </source>
</evidence>
<evidence type="ECO:0000256" key="5">
    <source>
        <dbReference type="ARBA" id="ARBA00023136"/>
    </source>
</evidence>
<feature type="transmembrane region" description="Helical" evidence="6">
    <location>
        <begin position="178"/>
        <end position="197"/>
    </location>
</feature>
<keyword evidence="3 6" id="KW-0812">Transmembrane</keyword>
<feature type="transmembrane region" description="Helical" evidence="6">
    <location>
        <begin position="263"/>
        <end position="282"/>
    </location>
</feature>
<dbReference type="SUPFAM" id="SSF81321">
    <property type="entry name" value="Family A G protein-coupled receptor-like"/>
    <property type="match status" value="1"/>
</dbReference>
<feature type="transmembrane region" description="Helical" evidence="6">
    <location>
        <begin position="228"/>
        <end position="251"/>
    </location>
</feature>
<dbReference type="InterPro" id="IPR000276">
    <property type="entry name" value="GPCR_Rhodpsn"/>
</dbReference>
<dbReference type="GO" id="GO:0004930">
    <property type="term" value="F:G protein-coupled receptor activity"/>
    <property type="evidence" value="ECO:0007669"/>
    <property type="project" value="InterPro"/>
</dbReference>